<evidence type="ECO:0000256" key="5">
    <source>
        <dbReference type="ARBA" id="ARBA00022989"/>
    </source>
</evidence>
<feature type="domain" description="Mechanosensitive ion channel MscS" evidence="8">
    <location>
        <begin position="106"/>
        <end position="171"/>
    </location>
</feature>
<name>A0A644SZ07_9ZZZZ</name>
<dbReference type="InterPro" id="IPR045275">
    <property type="entry name" value="MscS_archaea/bacteria_type"/>
</dbReference>
<evidence type="ECO:0000256" key="7">
    <source>
        <dbReference type="SAM" id="Phobius"/>
    </source>
</evidence>
<dbReference type="InterPro" id="IPR023408">
    <property type="entry name" value="MscS_beta-dom_sf"/>
</dbReference>
<evidence type="ECO:0000256" key="4">
    <source>
        <dbReference type="ARBA" id="ARBA00022692"/>
    </source>
</evidence>
<gene>
    <name evidence="11" type="primary">mscS_3</name>
    <name evidence="11" type="ORF">SDC9_04417</name>
</gene>
<evidence type="ECO:0000256" key="6">
    <source>
        <dbReference type="ARBA" id="ARBA00023136"/>
    </source>
</evidence>
<dbReference type="PANTHER" id="PTHR30221:SF1">
    <property type="entry name" value="SMALL-CONDUCTANCE MECHANOSENSITIVE CHANNEL"/>
    <property type="match status" value="1"/>
</dbReference>
<keyword evidence="6 7" id="KW-0472">Membrane</keyword>
<reference evidence="11" key="1">
    <citation type="submission" date="2019-08" db="EMBL/GenBank/DDBJ databases">
        <authorList>
            <person name="Kucharzyk K."/>
            <person name="Murdoch R.W."/>
            <person name="Higgins S."/>
            <person name="Loffler F."/>
        </authorList>
    </citation>
    <scope>NUCLEOTIDE SEQUENCE</scope>
</reference>
<dbReference type="InterPro" id="IPR049278">
    <property type="entry name" value="MS_channel_C"/>
</dbReference>
<evidence type="ECO:0000256" key="2">
    <source>
        <dbReference type="ARBA" id="ARBA00008017"/>
    </source>
</evidence>
<dbReference type="InterPro" id="IPR010920">
    <property type="entry name" value="LSM_dom_sf"/>
</dbReference>
<dbReference type="PANTHER" id="PTHR30221">
    <property type="entry name" value="SMALL-CONDUCTANCE MECHANOSENSITIVE CHANNEL"/>
    <property type="match status" value="1"/>
</dbReference>
<comment type="subcellular location">
    <subcellularLocation>
        <location evidence="1">Cell membrane</location>
        <topology evidence="1">Multi-pass membrane protein</topology>
    </subcellularLocation>
</comment>
<feature type="transmembrane region" description="Helical" evidence="7">
    <location>
        <begin position="57"/>
        <end position="83"/>
    </location>
</feature>
<dbReference type="SUPFAM" id="SSF82861">
    <property type="entry name" value="Mechanosensitive channel protein MscS (YggB), transmembrane region"/>
    <property type="match status" value="1"/>
</dbReference>
<comment type="similarity">
    <text evidence="2">Belongs to the MscS (TC 1.A.23) family.</text>
</comment>
<dbReference type="InterPro" id="IPR011066">
    <property type="entry name" value="MscS_channel_C_sf"/>
</dbReference>
<dbReference type="EMBL" id="VSSQ01000008">
    <property type="protein sequence ID" value="MPL58871.1"/>
    <property type="molecule type" value="Genomic_DNA"/>
</dbReference>
<dbReference type="Pfam" id="PF00924">
    <property type="entry name" value="MS_channel_2nd"/>
    <property type="match status" value="1"/>
</dbReference>
<dbReference type="GO" id="GO:0005886">
    <property type="term" value="C:plasma membrane"/>
    <property type="evidence" value="ECO:0007669"/>
    <property type="project" value="UniProtKB-SubCell"/>
</dbReference>
<protein>
    <submittedName>
        <fullName evidence="11">Small-conductance mechanosensitive channel</fullName>
    </submittedName>
</protein>
<evidence type="ECO:0000259" key="9">
    <source>
        <dbReference type="Pfam" id="PF21082"/>
    </source>
</evidence>
<evidence type="ECO:0000256" key="3">
    <source>
        <dbReference type="ARBA" id="ARBA00022475"/>
    </source>
</evidence>
<dbReference type="GO" id="GO:0008381">
    <property type="term" value="F:mechanosensitive monoatomic ion channel activity"/>
    <property type="evidence" value="ECO:0007669"/>
    <property type="project" value="InterPro"/>
</dbReference>
<evidence type="ECO:0000259" key="10">
    <source>
        <dbReference type="Pfam" id="PF21088"/>
    </source>
</evidence>
<dbReference type="Pfam" id="PF21088">
    <property type="entry name" value="MS_channel_1st"/>
    <property type="match status" value="1"/>
</dbReference>
<proteinExistence type="inferred from homology"/>
<dbReference type="AlphaFoldDB" id="A0A644SZ07"/>
<evidence type="ECO:0000259" key="8">
    <source>
        <dbReference type="Pfam" id="PF00924"/>
    </source>
</evidence>
<dbReference type="SUPFAM" id="SSF82689">
    <property type="entry name" value="Mechanosensitive channel protein MscS (YggB), C-terminal domain"/>
    <property type="match status" value="1"/>
</dbReference>
<evidence type="ECO:0000256" key="1">
    <source>
        <dbReference type="ARBA" id="ARBA00004651"/>
    </source>
</evidence>
<comment type="caution">
    <text evidence="11">The sequence shown here is derived from an EMBL/GenBank/DDBJ whole genome shotgun (WGS) entry which is preliminary data.</text>
</comment>
<feature type="domain" description="Mechanosensitive ion channel MscS C-terminal" evidence="9">
    <location>
        <begin position="178"/>
        <end position="260"/>
    </location>
</feature>
<dbReference type="SUPFAM" id="SSF50182">
    <property type="entry name" value="Sm-like ribonucleoproteins"/>
    <property type="match status" value="1"/>
</dbReference>
<dbReference type="Gene3D" id="2.30.30.60">
    <property type="match status" value="1"/>
</dbReference>
<keyword evidence="5 7" id="KW-1133">Transmembrane helix</keyword>
<feature type="transmembrane region" description="Helical" evidence="7">
    <location>
        <begin position="20"/>
        <end position="37"/>
    </location>
</feature>
<dbReference type="InterPro" id="IPR006685">
    <property type="entry name" value="MscS_channel_2nd"/>
</dbReference>
<organism evidence="11">
    <name type="scientific">bioreactor metagenome</name>
    <dbReference type="NCBI Taxonomy" id="1076179"/>
    <lineage>
        <taxon>unclassified sequences</taxon>
        <taxon>metagenomes</taxon>
        <taxon>ecological metagenomes</taxon>
    </lineage>
</organism>
<evidence type="ECO:0000313" key="11">
    <source>
        <dbReference type="EMBL" id="MPL58871.1"/>
    </source>
</evidence>
<sequence>MSFDFNEIVTSLVRTLGTYGLRILAALALFFIGRKVLKTFIKGIKSFMVKKGVDQTLISFLGNLSYWALMAFLLITAVGIMGIQTSSLVAALGAAGLAVGLALQGSLSNFAAGVLIIIFRPFKVGDFIEAGGSSGTVKEITILTTVMTMIDNKKVIMPNSKIMDGTIVNYSANPTRRIDMVFGVSYGSDLDHVIRVLQSLIDDDERILKDPAPLVAVLSHGESSINLAVRVWVESPNVLKVNFDMQKKVKERFDQEGITIPFPQRTVRLMKE</sequence>
<dbReference type="InterPro" id="IPR049142">
    <property type="entry name" value="MS_channel_1st"/>
</dbReference>
<feature type="domain" description="Mechanosensitive ion channel transmembrane helices 2/3" evidence="10">
    <location>
        <begin position="68"/>
        <end position="104"/>
    </location>
</feature>
<dbReference type="InterPro" id="IPR011014">
    <property type="entry name" value="MscS_channel_TM-2"/>
</dbReference>
<accession>A0A644SZ07</accession>
<dbReference type="Gene3D" id="3.30.70.100">
    <property type="match status" value="1"/>
</dbReference>
<dbReference type="Pfam" id="PF21082">
    <property type="entry name" value="MS_channel_3rd"/>
    <property type="match status" value="1"/>
</dbReference>
<keyword evidence="4 7" id="KW-0812">Transmembrane</keyword>
<feature type="transmembrane region" description="Helical" evidence="7">
    <location>
        <begin position="89"/>
        <end position="119"/>
    </location>
</feature>
<dbReference type="Gene3D" id="1.10.287.1260">
    <property type="match status" value="1"/>
</dbReference>
<keyword evidence="3" id="KW-1003">Cell membrane</keyword>